<organism evidence="1 2">
    <name type="scientific">Gemmatimonas aurantiaca (strain DSM 14586 / JCM 11422 / NBRC 100505 / T-27)</name>
    <dbReference type="NCBI Taxonomy" id="379066"/>
    <lineage>
        <taxon>Bacteria</taxon>
        <taxon>Pseudomonadati</taxon>
        <taxon>Gemmatimonadota</taxon>
        <taxon>Gemmatimonadia</taxon>
        <taxon>Gemmatimonadales</taxon>
        <taxon>Gemmatimonadaceae</taxon>
        <taxon>Gemmatimonas</taxon>
    </lineage>
</organism>
<dbReference type="eggNOG" id="COG3794">
    <property type="taxonomic scope" value="Bacteria"/>
</dbReference>
<keyword evidence="2" id="KW-1185">Reference proteome</keyword>
<dbReference type="PROSITE" id="PS51257">
    <property type="entry name" value="PROKAR_LIPOPROTEIN"/>
    <property type="match status" value="1"/>
</dbReference>
<name>C1AA27_GEMAT</name>
<reference evidence="2" key="1">
    <citation type="submission" date="2006-03" db="EMBL/GenBank/DDBJ databases">
        <title>Complete genome sequence of Gemmatimonas aurantiaca T-27 that represents a novel phylum Gemmatimonadetes.</title>
        <authorList>
            <person name="Takasaki K."/>
            <person name="Ichikawa N."/>
            <person name="Miura H."/>
            <person name="Matsushita S."/>
            <person name="Watanabe Y."/>
            <person name="Oguchi A."/>
            <person name="Ankai A."/>
            <person name="Yashiro I."/>
            <person name="Takahashi M."/>
            <person name="Terui Y."/>
            <person name="Fukui S."/>
            <person name="Yokoyama H."/>
            <person name="Tanikawa S."/>
            <person name="Hanada S."/>
            <person name="Kamagata Y."/>
            <person name="Fujita N."/>
        </authorList>
    </citation>
    <scope>NUCLEOTIDE SEQUENCE [LARGE SCALE GENOMIC DNA]</scope>
    <source>
        <strain evidence="2">T-27 / DSM 14586 / JCM 11422 / NBRC 100505</strain>
    </source>
</reference>
<accession>C1AA27</accession>
<dbReference type="STRING" id="379066.GAU_2583"/>
<dbReference type="Gene3D" id="2.60.40.1120">
    <property type="entry name" value="Carboxypeptidase-like, regulatory domain"/>
    <property type="match status" value="1"/>
</dbReference>
<evidence type="ECO:0008006" key="3">
    <source>
        <dbReference type="Google" id="ProtNLM"/>
    </source>
</evidence>
<proteinExistence type="predicted"/>
<sequence length="279" mass="29527">MGRWDVRRVTARRRALGLWSLGAMLACGDGGSDRVRIADVTADRAASDKHGALDETSLARATGGAAYVVSAVAAPGVIIGRVTGAPARDTMITPTKDVEVCSPFSESVVASTNGGVGNAAVWLVGVASGPRDDAPRRARLTLNGCRLEPRIQRVALGGTLMVNGRDAMMSRLQFTAVGPGERSRATLLFSDVGQIVPTSGPAASPALVRVSDDLHPWIQAWVLVSPHAFAAVTAPDGTFRFDHVPPGKYQLVIWHEYLGVQHTAVRVEPNVQTNVEMAY</sequence>
<gene>
    <name evidence="1" type="ordered locus">GAU_2583</name>
</gene>
<dbReference type="EMBL" id="AP009153">
    <property type="protein sequence ID" value="BAH39625.1"/>
    <property type="molecule type" value="Genomic_DNA"/>
</dbReference>
<dbReference type="KEGG" id="gau:GAU_2583"/>
<protein>
    <recommendedName>
        <fullName evidence="3">Rhamnogalacturonan lyase domain-containing protein</fullName>
    </recommendedName>
</protein>
<dbReference type="SUPFAM" id="SSF49464">
    <property type="entry name" value="Carboxypeptidase regulatory domain-like"/>
    <property type="match status" value="1"/>
</dbReference>
<evidence type="ECO:0000313" key="1">
    <source>
        <dbReference type="EMBL" id="BAH39625.1"/>
    </source>
</evidence>
<dbReference type="AlphaFoldDB" id="C1AA27"/>
<dbReference type="HOGENOM" id="CLU_996614_0_0_0"/>
<dbReference type="InterPro" id="IPR008969">
    <property type="entry name" value="CarboxyPept-like_regulatory"/>
</dbReference>
<dbReference type="Proteomes" id="UP000002209">
    <property type="component" value="Chromosome"/>
</dbReference>
<evidence type="ECO:0000313" key="2">
    <source>
        <dbReference type="Proteomes" id="UP000002209"/>
    </source>
</evidence>